<reference evidence="1 2" key="1">
    <citation type="submission" date="2016-06" db="EMBL/GenBank/DDBJ databases">
        <title>The Draft Genome Sequence and Annotation of the Desert Woodrat Neotoma lepida.</title>
        <authorList>
            <person name="Campbell M."/>
            <person name="Oakeson K.F."/>
            <person name="Yandell M."/>
            <person name="Halpert J.R."/>
            <person name="Dearing D."/>
        </authorList>
    </citation>
    <scope>NUCLEOTIDE SEQUENCE [LARGE SCALE GENOMIC DNA]</scope>
    <source>
        <strain evidence="1">417</strain>
        <tissue evidence="1">Liver</tissue>
    </source>
</reference>
<dbReference type="Proteomes" id="UP000092124">
    <property type="component" value="Unassembled WGS sequence"/>
</dbReference>
<keyword evidence="2" id="KW-1185">Reference proteome</keyword>
<evidence type="ECO:0000313" key="2">
    <source>
        <dbReference type="Proteomes" id="UP000092124"/>
    </source>
</evidence>
<dbReference type="AlphaFoldDB" id="A0A1A6HNN7"/>
<accession>A0A1A6HNN7</accession>
<gene>
    <name evidence="1" type="ORF">A6R68_18274</name>
</gene>
<feature type="non-terminal residue" evidence="1">
    <location>
        <position position="1"/>
    </location>
</feature>
<proteinExistence type="predicted"/>
<name>A0A1A6HNN7_NEOLE</name>
<comment type="caution">
    <text evidence="1">The sequence shown here is derived from an EMBL/GenBank/DDBJ whole genome shotgun (WGS) entry which is preliminary data.</text>
</comment>
<organism evidence="1 2">
    <name type="scientific">Neotoma lepida</name>
    <name type="common">Desert woodrat</name>
    <dbReference type="NCBI Taxonomy" id="56216"/>
    <lineage>
        <taxon>Eukaryota</taxon>
        <taxon>Metazoa</taxon>
        <taxon>Chordata</taxon>
        <taxon>Craniata</taxon>
        <taxon>Vertebrata</taxon>
        <taxon>Euteleostomi</taxon>
        <taxon>Mammalia</taxon>
        <taxon>Eutheria</taxon>
        <taxon>Euarchontoglires</taxon>
        <taxon>Glires</taxon>
        <taxon>Rodentia</taxon>
        <taxon>Myomorpha</taxon>
        <taxon>Muroidea</taxon>
        <taxon>Cricetidae</taxon>
        <taxon>Neotominae</taxon>
        <taxon>Neotoma</taxon>
    </lineage>
</organism>
<protein>
    <submittedName>
        <fullName evidence="1">Uncharacterized protein</fullName>
    </submittedName>
</protein>
<dbReference type="EMBL" id="LZPO01023136">
    <property type="protein sequence ID" value="OBS79337.1"/>
    <property type="molecule type" value="Genomic_DNA"/>
</dbReference>
<sequence length="81" mass="8766">ESTGYKSCSERSVPFAGGVKKAHVYQPANSPSSGWSEKLLKTSERSCASGVRLTVLCSRQVKSIWLALLKTLTYVLSTSNV</sequence>
<evidence type="ECO:0000313" key="1">
    <source>
        <dbReference type="EMBL" id="OBS79337.1"/>
    </source>
</evidence>